<feature type="region of interest" description="Disordered" evidence="1">
    <location>
        <begin position="62"/>
        <end position="104"/>
    </location>
</feature>
<feature type="transmembrane region" description="Helical" evidence="2">
    <location>
        <begin position="159"/>
        <end position="179"/>
    </location>
</feature>
<evidence type="ECO:0000256" key="1">
    <source>
        <dbReference type="SAM" id="MobiDB-lite"/>
    </source>
</evidence>
<evidence type="ECO:0000313" key="4">
    <source>
        <dbReference type="Proteomes" id="UP000799429"/>
    </source>
</evidence>
<organism evidence="3 4">
    <name type="scientific">Patellaria atrata CBS 101060</name>
    <dbReference type="NCBI Taxonomy" id="1346257"/>
    <lineage>
        <taxon>Eukaryota</taxon>
        <taxon>Fungi</taxon>
        <taxon>Dikarya</taxon>
        <taxon>Ascomycota</taxon>
        <taxon>Pezizomycotina</taxon>
        <taxon>Dothideomycetes</taxon>
        <taxon>Dothideomycetes incertae sedis</taxon>
        <taxon>Patellariales</taxon>
        <taxon>Patellariaceae</taxon>
        <taxon>Patellaria</taxon>
    </lineage>
</organism>
<dbReference type="EMBL" id="MU006097">
    <property type="protein sequence ID" value="KAF2838352.1"/>
    <property type="molecule type" value="Genomic_DNA"/>
</dbReference>
<evidence type="ECO:0000313" key="3">
    <source>
        <dbReference type="EMBL" id="KAF2838352.1"/>
    </source>
</evidence>
<sequence length="194" mass="20885">MRMIGECYPDTFTRDKMLAGDVVRTVAVQALPPDPTYLEVDPGEGVGGYRAAIRVGHLSPVVTDDESEGEHEGPPNEDNGSPEPPRGPKRLKLTRGSRSSIDMDGEELADEDLLGVMEFLNVCRAGSEGVGASREGSEGPNGQTQAQALQTRTAHAIDYVFPFLCLAPVVAYFATYTVLIRSVRSMQPCSPKFG</sequence>
<protein>
    <submittedName>
        <fullName evidence="3">Uncharacterized protein</fullName>
    </submittedName>
</protein>
<reference evidence="3" key="1">
    <citation type="journal article" date="2020" name="Stud. Mycol.">
        <title>101 Dothideomycetes genomes: a test case for predicting lifestyles and emergence of pathogens.</title>
        <authorList>
            <person name="Haridas S."/>
            <person name="Albert R."/>
            <person name="Binder M."/>
            <person name="Bloem J."/>
            <person name="Labutti K."/>
            <person name="Salamov A."/>
            <person name="Andreopoulos B."/>
            <person name="Baker S."/>
            <person name="Barry K."/>
            <person name="Bills G."/>
            <person name="Bluhm B."/>
            <person name="Cannon C."/>
            <person name="Castanera R."/>
            <person name="Culley D."/>
            <person name="Daum C."/>
            <person name="Ezra D."/>
            <person name="Gonzalez J."/>
            <person name="Henrissat B."/>
            <person name="Kuo A."/>
            <person name="Liang C."/>
            <person name="Lipzen A."/>
            <person name="Lutzoni F."/>
            <person name="Magnuson J."/>
            <person name="Mondo S."/>
            <person name="Nolan M."/>
            <person name="Ohm R."/>
            <person name="Pangilinan J."/>
            <person name="Park H.-J."/>
            <person name="Ramirez L."/>
            <person name="Alfaro M."/>
            <person name="Sun H."/>
            <person name="Tritt A."/>
            <person name="Yoshinaga Y."/>
            <person name="Zwiers L.-H."/>
            <person name="Turgeon B."/>
            <person name="Goodwin S."/>
            <person name="Spatafora J."/>
            <person name="Crous P."/>
            <person name="Grigoriev I."/>
        </authorList>
    </citation>
    <scope>NUCLEOTIDE SEQUENCE</scope>
    <source>
        <strain evidence="3">CBS 101060</strain>
    </source>
</reference>
<accession>A0A9P4S967</accession>
<name>A0A9P4S967_9PEZI</name>
<evidence type="ECO:0000256" key="2">
    <source>
        <dbReference type="SAM" id="Phobius"/>
    </source>
</evidence>
<keyword evidence="4" id="KW-1185">Reference proteome</keyword>
<gene>
    <name evidence="3" type="ORF">M501DRAFT_873962</name>
</gene>
<keyword evidence="2" id="KW-1133">Transmembrane helix</keyword>
<comment type="caution">
    <text evidence="3">The sequence shown here is derived from an EMBL/GenBank/DDBJ whole genome shotgun (WGS) entry which is preliminary data.</text>
</comment>
<proteinExistence type="predicted"/>
<keyword evidence="2" id="KW-0812">Transmembrane</keyword>
<keyword evidence="2" id="KW-0472">Membrane</keyword>
<dbReference type="Proteomes" id="UP000799429">
    <property type="component" value="Unassembled WGS sequence"/>
</dbReference>
<dbReference type="AlphaFoldDB" id="A0A9P4S967"/>